<protein>
    <recommendedName>
        <fullName evidence="3">F5/8 type C domain-containing protein</fullName>
    </recommendedName>
</protein>
<evidence type="ECO:0008006" key="3">
    <source>
        <dbReference type="Google" id="ProtNLM"/>
    </source>
</evidence>
<sequence>MALTWQQIHKDVHLHEDGAINITEPFTGNLISVSLDILEYPDNRQILGYLIQFTGIAEKRYPLFSAKEVLFFVIPQTDSLKFIPTAYLQEIYELEINVSNVELSDDGVVTAATTIADIVGLQTALNGKASVLHAHTIADITGLQTKLDALDTVDESKANSADLAVLNTNVTGLATSVTNLTSQVNDLANQVDSIPDTSGDTALTVVTSSQTLEVNKAYFVNTASLILTLPNNPVMGDYVRMYNGNFDTRVNHGNASQKIKNGTTDTSIGINNGIILKPYSLIELVFVGSDLWLSAIKIREVYNGINGLTSLANLSYSSNGDTNGLVYWLGTDGLTTTFSNPQTSKITGLQSSIFNGVNSLVSRLTDRNTSGEFHSNNEANAWFGFDLGATRRIRVDRYVLQSRSATNDRHLRSWVLEGTNTVSANTVSGFNAATWTAIHSQTNNGWATNVNVFANFAVSSVDSYRYLRVRQTGANSGSGDLFLTLGEIEFYGELFATYT</sequence>
<dbReference type="PANTHER" id="PTHR47457:SF1">
    <property type="entry name" value="BTB DOMAIN-CONTAINING PROTEIN-RELATED"/>
    <property type="match status" value="1"/>
</dbReference>
<dbReference type="Proteomes" id="UP000642094">
    <property type="component" value="Unassembled WGS sequence"/>
</dbReference>
<gene>
    <name evidence="1" type="ORF">H6F41_17145</name>
</gene>
<dbReference type="PANTHER" id="PTHR47457">
    <property type="entry name" value="OS05G0345500 PROTEIN"/>
    <property type="match status" value="1"/>
</dbReference>
<organism evidence="1 2">
    <name type="scientific">Pseudanabaena mucicola FACHB-723</name>
    <dbReference type="NCBI Taxonomy" id="2692860"/>
    <lineage>
        <taxon>Bacteria</taxon>
        <taxon>Bacillati</taxon>
        <taxon>Cyanobacteriota</taxon>
        <taxon>Cyanophyceae</taxon>
        <taxon>Pseudanabaenales</taxon>
        <taxon>Pseudanabaenaceae</taxon>
        <taxon>Pseudanabaena</taxon>
    </lineage>
</organism>
<dbReference type="SUPFAM" id="SSF49785">
    <property type="entry name" value="Galactose-binding domain-like"/>
    <property type="match status" value="1"/>
</dbReference>
<dbReference type="RefSeq" id="WP_190404675.1">
    <property type="nucleotide sequence ID" value="NZ_JACJQB010000056.1"/>
</dbReference>
<proteinExistence type="predicted"/>
<name>A0ABR8A270_9CYAN</name>
<reference evidence="1 2" key="1">
    <citation type="journal article" date="2020" name="ISME J.">
        <title>Comparative genomics reveals insights into cyanobacterial evolution and habitat adaptation.</title>
        <authorList>
            <person name="Chen M.Y."/>
            <person name="Teng W.K."/>
            <person name="Zhao L."/>
            <person name="Hu C.X."/>
            <person name="Zhou Y.K."/>
            <person name="Han B.P."/>
            <person name="Song L.R."/>
            <person name="Shu W.S."/>
        </authorList>
    </citation>
    <scope>NUCLEOTIDE SEQUENCE [LARGE SCALE GENOMIC DNA]</scope>
    <source>
        <strain evidence="1 2">FACHB-723</strain>
    </source>
</reference>
<dbReference type="InterPro" id="IPR008979">
    <property type="entry name" value="Galactose-bd-like_sf"/>
</dbReference>
<comment type="caution">
    <text evidence="1">The sequence shown here is derived from an EMBL/GenBank/DDBJ whole genome shotgun (WGS) entry which is preliminary data.</text>
</comment>
<dbReference type="Gene3D" id="2.60.120.260">
    <property type="entry name" value="Galactose-binding domain-like"/>
    <property type="match status" value="1"/>
</dbReference>
<accession>A0ABR8A270</accession>
<dbReference type="Pfam" id="PF12789">
    <property type="entry name" value="PTR"/>
    <property type="match status" value="1"/>
</dbReference>
<dbReference type="EMBL" id="JACJQB010000056">
    <property type="protein sequence ID" value="MBD2189860.1"/>
    <property type="molecule type" value="Genomic_DNA"/>
</dbReference>
<evidence type="ECO:0000313" key="1">
    <source>
        <dbReference type="EMBL" id="MBD2189860.1"/>
    </source>
</evidence>
<evidence type="ECO:0000313" key="2">
    <source>
        <dbReference type="Proteomes" id="UP000642094"/>
    </source>
</evidence>
<keyword evidence="2" id="KW-1185">Reference proteome</keyword>